<evidence type="ECO:0000256" key="3">
    <source>
        <dbReference type="ARBA" id="ARBA00022552"/>
    </source>
</evidence>
<evidence type="ECO:0000256" key="2">
    <source>
        <dbReference type="ARBA" id="ARBA00022517"/>
    </source>
</evidence>
<gene>
    <name evidence="7" type="ORF">BDZ94DRAFT_1243741</name>
</gene>
<dbReference type="InterPro" id="IPR037503">
    <property type="entry name" value="Fcf1_PIN"/>
</dbReference>
<comment type="caution">
    <text evidence="7">The sequence shown here is derived from an EMBL/GenBank/DDBJ whole genome shotgun (WGS) entry which is preliminary data.</text>
</comment>
<evidence type="ECO:0000313" key="7">
    <source>
        <dbReference type="EMBL" id="KAF9470010.1"/>
    </source>
</evidence>
<reference evidence="7" key="1">
    <citation type="submission" date="2020-11" db="EMBL/GenBank/DDBJ databases">
        <authorList>
            <consortium name="DOE Joint Genome Institute"/>
            <person name="Ahrendt S."/>
            <person name="Riley R."/>
            <person name="Andreopoulos W."/>
            <person name="Labutti K."/>
            <person name="Pangilinan J."/>
            <person name="Ruiz-Duenas F.J."/>
            <person name="Barrasa J.M."/>
            <person name="Sanchez-Garcia M."/>
            <person name="Camarero S."/>
            <person name="Miyauchi S."/>
            <person name="Serrano A."/>
            <person name="Linde D."/>
            <person name="Babiker R."/>
            <person name="Drula E."/>
            <person name="Ayuso-Fernandez I."/>
            <person name="Pacheco R."/>
            <person name="Padilla G."/>
            <person name="Ferreira P."/>
            <person name="Barriuso J."/>
            <person name="Kellner H."/>
            <person name="Castanera R."/>
            <person name="Alfaro M."/>
            <person name="Ramirez L."/>
            <person name="Pisabarro A.G."/>
            <person name="Kuo A."/>
            <person name="Tritt A."/>
            <person name="Lipzen A."/>
            <person name="He G."/>
            <person name="Yan M."/>
            <person name="Ng V."/>
            <person name="Cullen D."/>
            <person name="Martin F."/>
            <person name="Rosso M.-N."/>
            <person name="Henrissat B."/>
            <person name="Hibbett D."/>
            <person name="Martinez A.T."/>
            <person name="Grigoriev I.V."/>
        </authorList>
    </citation>
    <scope>NUCLEOTIDE SEQUENCE</scope>
    <source>
        <strain evidence="7">CBS 247.69</strain>
    </source>
</reference>
<dbReference type="GO" id="GO:0006364">
    <property type="term" value="P:rRNA processing"/>
    <property type="evidence" value="ECO:0007669"/>
    <property type="project" value="UniProtKB-KW"/>
</dbReference>
<protein>
    <submittedName>
        <fullName evidence="7">Fcf1-domain-containing protein</fullName>
    </submittedName>
</protein>
<evidence type="ECO:0000259" key="6">
    <source>
        <dbReference type="SMART" id="SM00670"/>
    </source>
</evidence>
<dbReference type="GO" id="GO:0032040">
    <property type="term" value="C:small-subunit processome"/>
    <property type="evidence" value="ECO:0007669"/>
    <property type="project" value="InterPro"/>
</dbReference>
<feature type="domain" description="PIN" evidence="6">
    <location>
        <begin position="109"/>
        <end position="208"/>
    </location>
</feature>
<evidence type="ECO:0000256" key="4">
    <source>
        <dbReference type="ARBA" id="ARBA00023242"/>
    </source>
</evidence>
<dbReference type="GO" id="GO:0042274">
    <property type="term" value="P:ribosomal small subunit biogenesis"/>
    <property type="evidence" value="ECO:0007669"/>
    <property type="project" value="UniProtKB-ARBA"/>
</dbReference>
<dbReference type="EMBL" id="MU150229">
    <property type="protein sequence ID" value="KAF9470010.1"/>
    <property type="molecule type" value="Genomic_DNA"/>
</dbReference>
<dbReference type="GO" id="GO:0004540">
    <property type="term" value="F:RNA nuclease activity"/>
    <property type="evidence" value="ECO:0007669"/>
    <property type="project" value="UniProtKB-ARBA"/>
</dbReference>
<proteinExistence type="inferred from homology"/>
<evidence type="ECO:0000313" key="8">
    <source>
        <dbReference type="Proteomes" id="UP000807353"/>
    </source>
</evidence>
<sequence>MLPLCCVYVLLLLLLLLFTRKLRNTHIFLQPHLWAHRSYILSTTMVKAKKTRKFASIKRMLNPNDIRLKENKLKQKKKEGEERERVVRRVPQVASSLFLAHNTALVPPYRVLIDTNFINFSLQNKLELISGMMDCLYAKCIPCVTDCVMAELEKLGHRYRVALRVARDPRFERLHCSHNGTYADDCLVQRVTTHKCYIVATCDRELRRRIRQVPGVPLMYIVKRRYAIERLPDQGAPT</sequence>
<organism evidence="7 8">
    <name type="scientific">Collybia nuda</name>
    <dbReference type="NCBI Taxonomy" id="64659"/>
    <lineage>
        <taxon>Eukaryota</taxon>
        <taxon>Fungi</taxon>
        <taxon>Dikarya</taxon>
        <taxon>Basidiomycota</taxon>
        <taxon>Agaricomycotina</taxon>
        <taxon>Agaricomycetes</taxon>
        <taxon>Agaricomycetidae</taxon>
        <taxon>Agaricales</taxon>
        <taxon>Tricholomatineae</taxon>
        <taxon>Clitocybaceae</taxon>
        <taxon>Collybia</taxon>
    </lineage>
</organism>
<evidence type="ECO:0000256" key="5">
    <source>
        <dbReference type="ARBA" id="ARBA00024026"/>
    </source>
</evidence>
<dbReference type="InterPro" id="IPR006984">
    <property type="entry name" value="Fcf1/UTP23"/>
</dbReference>
<dbReference type="AlphaFoldDB" id="A0A9P5YJY3"/>
<name>A0A9P5YJY3_9AGAR</name>
<dbReference type="CDD" id="cd09864">
    <property type="entry name" value="PIN_Fcf1-like"/>
    <property type="match status" value="1"/>
</dbReference>
<dbReference type="SUPFAM" id="SSF88723">
    <property type="entry name" value="PIN domain-like"/>
    <property type="match status" value="1"/>
</dbReference>
<evidence type="ECO:0000256" key="1">
    <source>
        <dbReference type="ARBA" id="ARBA00004604"/>
    </source>
</evidence>
<accession>A0A9P5YJY3</accession>
<dbReference type="Pfam" id="PF04900">
    <property type="entry name" value="Fcf1"/>
    <property type="match status" value="1"/>
</dbReference>
<dbReference type="FunFam" id="3.40.50.1010:FF:000004">
    <property type="entry name" value="rRNA-processing protein FCF1 homolog"/>
    <property type="match status" value="1"/>
</dbReference>
<dbReference type="InterPro" id="IPR029060">
    <property type="entry name" value="PIN-like_dom_sf"/>
</dbReference>
<dbReference type="Proteomes" id="UP000807353">
    <property type="component" value="Unassembled WGS sequence"/>
</dbReference>
<dbReference type="SMART" id="SM00670">
    <property type="entry name" value="PINc"/>
    <property type="match status" value="1"/>
</dbReference>
<comment type="similarity">
    <text evidence="5">Belongs to the UTP23/FCF1 family. FCF1 subfamily.</text>
</comment>
<dbReference type="Gene3D" id="3.40.50.1010">
    <property type="entry name" value="5'-nuclease"/>
    <property type="match status" value="1"/>
</dbReference>
<comment type="subcellular location">
    <subcellularLocation>
        <location evidence="1">Nucleus</location>
        <location evidence="1">Nucleolus</location>
    </subcellularLocation>
</comment>
<dbReference type="PANTHER" id="PTHR12416">
    <property type="entry name" value="RRNA-PROCESSING PROTEIN UTP23 HOMOLOG"/>
    <property type="match status" value="1"/>
</dbReference>
<dbReference type="InterPro" id="IPR002716">
    <property type="entry name" value="PIN_dom"/>
</dbReference>
<keyword evidence="4" id="KW-0539">Nucleus</keyword>
<dbReference type="OrthoDB" id="76105at2759"/>
<keyword evidence="2" id="KW-0690">Ribosome biogenesis</keyword>
<keyword evidence="8" id="KW-1185">Reference proteome</keyword>
<keyword evidence="3" id="KW-0698">rRNA processing</keyword>